<evidence type="ECO:0000313" key="2">
    <source>
        <dbReference type="Proteomes" id="UP000008311"/>
    </source>
</evidence>
<dbReference type="Proteomes" id="UP000008311">
    <property type="component" value="Unassembled WGS sequence"/>
</dbReference>
<protein>
    <submittedName>
        <fullName evidence="1">Uncharacterized protein</fullName>
    </submittedName>
</protein>
<reference evidence="2" key="1">
    <citation type="journal article" date="2010" name="Nat. Biotechnol.">
        <title>Draft genome sequence of the oilseed species Ricinus communis.</title>
        <authorList>
            <person name="Chan A.P."/>
            <person name="Crabtree J."/>
            <person name="Zhao Q."/>
            <person name="Lorenzi H."/>
            <person name="Orvis J."/>
            <person name="Puiu D."/>
            <person name="Melake-Berhan A."/>
            <person name="Jones K.M."/>
            <person name="Redman J."/>
            <person name="Chen G."/>
            <person name="Cahoon E.B."/>
            <person name="Gedil M."/>
            <person name="Stanke M."/>
            <person name="Haas B.J."/>
            <person name="Wortman J.R."/>
            <person name="Fraser-Liggett C.M."/>
            <person name="Ravel J."/>
            <person name="Rabinowicz P.D."/>
        </authorList>
    </citation>
    <scope>NUCLEOTIDE SEQUENCE [LARGE SCALE GENOMIC DNA]</scope>
    <source>
        <strain evidence="2">cv. Hale</strain>
    </source>
</reference>
<sequence>MDDPPINNNDDEVVQDGARLLRDFIAPPGNGGRTSIQRPTINANNFEIKPALLTMKQTGKLELDQITTIQGQLSSLTNQLKVLSCNAVGFNTSSKAPCEL</sequence>
<keyword evidence="2" id="KW-1185">Reference proteome</keyword>
<gene>
    <name evidence="1" type="ORF">RCOM_1704070</name>
</gene>
<evidence type="ECO:0000313" key="1">
    <source>
        <dbReference type="EMBL" id="EEF44123.1"/>
    </source>
</evidence>
<name>B9RWW8_RICCO</name>
<dbReference type="EMBL" id="EQ973825">
    <property type="protein sequence ID" value="EEF44123.1"/>
    <property type="molecule type" value="Genomic_DNA"/>
</dbReference>
<accession>B9RWW8</accession>
<proteinExistence type="predicted"/>
<dbReference type="InParanoid" id="B9RWW8"/>
<dbReference type="AlphaFoldDB" id="B9RWW8"/>
<organism evidence="1 2">
    <name type="scientific">Ricinus communis</name>
    <name type="common">Castor bean</name>
    <dbReference type="NCBI Taxonomy" id="3988"/>
    <lineage>
        <taxon>Eukaryota</taxon>
        <taxon>Viridiplantae</taxon>
        <taxon>Streptophyta</taxon>
        <taxon>Embryophyta</taxon>
        <taxon>Tracheophyta</taxon>
        <taxon>Spermatophyta</taxon>
        <taxon>Magnoliopsida</taxon>
        <taxon>eudicotyledons</taxon>
        <taxon>Gunneridae</taxon>
        <taxon>Pentapetalae</taxon>
        <taxon>rosids</taxon>
        <taxon>fabids</taxon>
        <taxon>Malpighiales</taxon>
        <taxon>Euphorbiaceae</taxon>
        <taxon>Acalyphoideae</taxon>
        <taxon>Acalypheae</taxon>
        <taxon>Ricinus</taxon>
    </lineage>
</organism>